<feature type="domain" description="Large ribosomal subunit protein uL15/eL18" evidence="6">
    <location>
        <begin position="96"/>
        <end position="174"/>
    </location>
</feature>
<dbReference type="Proteomes" id="UP001152747">
    <property type="component" value="Unassembled WGS sequence"/>
</dbReference>
<reference evidence="7" key="1">
    <citation type="submission" date="2022-11" db="EMBL/GenBank/DDBJ databases">
        <authorList>
            <person name="Kikuchi T."/>
        </authorList>
    </citation>
    <scope>NUCLEOTIDE SEQUENCE</scope>
    <source>
        <strain evidence="7">PS1010</strain>
    </source>
</reference>
<keyword evidence="8" id="KW-1185">Reference proteome</keyword>
<dbReference type="OrthoDB" id="361383at2759"/>
<accession>A0A9P1MVN4</accession>
<evidence type="ECO:0000256" key="1">
    <source>
        <dbReference type="ARBA" id="ARBA00007320"/>
    </source>
</evidence>
<gene>
    <name evidence="7" type="ORF">CAMP_LOCUS1230</name>
</gene>
<keyword evidence="2" id="KW-0689">Ribosomal protein</keyword>
<dbReference type="EMBL" id="CANHGI010000001">
    <property type="protein sequence ID" value="CAI5438593.1"/>
    <property type="molecule type" value="Genomic_DNA"/>
</dbReference>
<evidence type="ECO:0000259" key="6">
    <source>
        <dbReference type="Pfam" id="PF00828"/>
    </source>
</evidence>
<protein>
    <recommendedName>
        <fullName evidence="4">Large ribosomal subunit protein uL15m</fullName>
    </recommendedName>
    <alternativeName>
        <fullName evidence="5">39S ribosomal protein L15, mitochondrial</fullName>
    </alternativeName>
</protein>
<evidence type="ECO:0000256" key="5">
    <source>
        <dbReference type="ARBA" id="ARBA00035423"/>
    </source>
</evidence>
<dbReference type="InterPro" id="IPR005749">
    <property type="entry name" value="Ribosomal_uL15_bac-type"/>
</dbReference>
<dbReference type="InterPro" id="IPR036227">
    <property type="entry name" value="Ribosomal_uL15/eL18_sf"/>
</dbReference>
<dbReference type="GO" id="GO:0005762">
    <property type="term" value="C:mitochondrial large ribosomal subunit"/>
    <property type="evidence" value="ECO:0007669"/>
    <property type="project" value="TreeGrafter"/>
</dbReference>
<dbReference type="Pfam" id="PF00828">
    <property type="entry name" value="Ribosomal_L27A"/>
    <property type="match status" value="1"/>
</dbReference>
<dbReference type="SUPFAM" id="SSF52080">
    <property type="entry name" value="Ribosomal proteins L15p and L18e"/>
    <property type="match status" value="1"/>
</dbReference>
<dbReference type="PANTHER" id="PTHR12934:SF11">
    <property type="entry name" value="LARGE RIBOSOMAL SUBUNIT PROTEIN UL15M"/>
    <property type="match status" value="1"/>
</dbReference>
<dbReference type="GO" id="GO:0006412">
    <property type="term" value="P:translation"/>
    <property type="evidence" value="ECO:0007669"/>
    <property type="project" value="InterPro"/>
</dbReference>
<name>A0A9P1MVN4_9PELO</name>
<evidence type="ECO:0000256" key="3">
    <source>
        <dbReference type="ARBA" id="ARBA00023274"/>
    </source>
</evidence>
<dbReference type="InterPro" id="IPR021131">
    <property type="entry name" value="Ribosomal_uL15/eL18"/>
</dbReference>
<sequence>MSQALRSAKERALQIVEQASKIRIQDARDNLGARTSGRQVRKANNQMGHTQGALERAAKPPLGWIWGDFFRPWQRMFPGEKHFNADINVRREYIPLSLIELTRLIDLGWIDPSKPIDISTLCRTQKFQINPNIRQYGFDLTEEGADSFPYAIDIEVQYATQSAIAAVEKAGGRIRTSYYDVNALEAAIDPKKWFEKGNVVPQRKAPPKTLIGYYMDAKNRGYLADESDIENNRINLANIRGYKLPDHEMVTEPLKTVDQVFHGIPAGSVISLADKKLYSPTNEIHREYYSKQVADKQYS</sequence>
<comment type="similarity">
    <text evidence="1">Belongs to the universal ribosomal protein uL15 family.</text>
</comment>
<comment type="caution">
    <text evidence="7">The sequence shown here is derived from an EMBL/GenBank/DDBJ whole genome shotgun (WGS) entry which is preliminary data.</text>
</comment>
<evidence type="ECO:0000313" key="7">
    <source>
        <dbReference type="EMBL" id="CAI5438593.1"/>
    </source>
</evidence>
<organism evidence="7 8">
    <name type="scientific">Caenorhabditis angaria</name>
    <dbReference type="NCBI Taxonomy" id="860376"/>
    <lineage>
        <taxon>Eukaryota</taxon>
        <taxon>Metazoa</taxon>
        <taxon>Ecdysozoa</taxon>
        <taxon>Nematoda</taxon>
        <taxon>Chromadorea</taxon>
        <taxon>Rhabditida</taxon>
        <taxon>Rhabditina</taxon>
        <taxon>Rhabditomorpha</taxon>
        <taxon>Rhabditoidea</taxon>
        <taxon>Rhabditidae</taxon>
        <taxon>Peloderinae</taxon>
        <taxon>Caenorhabditis</taxon>
    </lineage>
</organism>
<dbReference type="GO" id="GO:0003735">
    <property type="term" value="F:structural constituent of ribosome"/>
    <property type="evidence" value="ECO:0007669"/>
    <property type="project" value="InterPro"/>
</dbReference>
<dbReference type="AlphaFoldDB" id="A0A9P1MVN4"/>
<evidence type="ECO:0000256" key="4">
    <source>
        <dbReference type="ARBA" id="ARBA00035299"/>
    </source>
</evidence>
<keyword evidence="3" id="KW-0687">Ribonucleoprotein</keyword>
<evidence type="ECO:0000256" key="2">
    <source>
        <dbReference type="ARBA" id="ARBA00022980"/>
    </source>
</evidence>
<evidence type="ECO:0000313" key="8">
    <source>
        <dbReference type="Proteomes" id="UP001152747"/>
    </source>
</evidence>
<dbReference type="PANTHER" id="PTHR12934">
    <property type="entry name" value="50S RIBOSOMAL PROTEIN L15"/>
    <property type="match status" value="1"/>
</dbReference>
<proteinExistence type="inferred from homology"/>